<dbReference type="OrthoDB" id="6380398at2759"/>
<keyword evidence="2" id="KW-0378">Hydrolase</keyword>
<evidence type="ECO:0000256" key="5">
    <source>
        <dbReference type="ARBA" id="ARBA00024195"/>
    </source>
</evidence>
<feature type="domain" description="Peptidase S1" evidence="6">
    <location>
        <begin position="1"/>
        <end position="218"/>
    </location>
</feature>
<dbReference type="Gene3D" id="2.40.10.10">
    <property type="entry name" value="Trypsin-like serine proteases"/>
    <property type="match status" value="2"/>
</dbReference>
<proteinExistence type="inferred from homology"/>
<dbReference type="InterPro" id="IPR009003">
    <property type="entry name" value="Peptidase_S1_PA"/>
</dbReference>
<evidence type="ECO:0000256" key="3">
    <source>
        <dbReference type="ARBA" id="ARBA00022825"/>
    </source>
</evidence>
<dbReference type="GO" id="GO:0005615">
    <property type="term" value="C:extracellular space"/>
    <property type="evidence" value="ECO:0007669"/>
    <property type="project" value="TreeGrafter"/>
</dbReference>
<reference evidence="7" key="1">
    <citation type="submission" date="2022-07" db="EMBL/GenBank/DDBJ databases">
        <authorList>
            <person name="Trinca V."/>
            <person name="Uliana J.V.C."/>
            <person name="Torres T.T."/>
            <person name="Ward R.J."/>
            <person name="Monesi N."/>
        </authorList>
    </citation>
    <scope>NUCLEOTIDE SEQUENCE</scope>
    <source>
        <strain evidence="7">HSMRA1968</strain>
        <tissue evidence="7">Whole embryos</tissue>
    </source>
</reference>
<dbReference type="GO" id="GO:0006508">
    <property type="term" value="P:proteolysis"/>
    <property type="evidence" value="ECO:0007669"/>
    <property type="project" value="UniProtKB-KW"/>
</dbReference>
<evidence type="ECO:0000256" key="1">
    <source>
        <dbReference type="ARBA" id="ARBA00022670"/>
    </source>
</evidence>
<keyword evidence="7" id="KW-0812">Transmembrane</keyword>
<dbReference type="Pfam" id="PF00089">
    <property type="entry name" value="Trypsin"/>
    <property type="match status" value="1"/>
</dbReference>
<accession>A0A9Q0MV01</accession>
<comment type="caution">
    <text evidence="7">The sequence shown here is derived from an EMBL/GenBank/DDBJ whole genome shotgun (WGS) entry which is preliminary data.</text>
</comment>
<dbReference type="InterPro" id="IPR050127">
    <property type="entry name" value="Serine_Proteases_S1"/>
</dbReference>
<keyword evidence="3" id="KW-0720">Serine protease</keyword>
<dbReference type="PANTHER" id="PTHR24264">
    <property type="entry name" value="TRYPSIN-RELATED"/>
    <property type="match status" value="1"/>
</dbReference>
<keyword evidence="8" id="KW-1185">Reference proteome</keyword>
<dbReference type="CDD" id="cd00190">
    <property type="entry name" value="Tryp_SPc"/>
    <property type="match status" value="1"/>
</dbReference>
<evidence type="ECO:0000256" key="2">
    <source>
        <dbReference type="ARBA" id="ARBA00022801"/>
    </source>
</evidence>
<dbReference type="PANTHER" id="PTHR24264:SF54">
    <property type="entry name" value="PEPTIDASE S1 DOMAIN-CONTAINING PROTEIN"/>
    <property type="match status" value="1"/>
</dbReference>
<keyword evidence="4" id="KW-1015">Disulfide bond</keyword>
<dbReference type="InterPro" id="IPR001254">
    <property type="entry name" value="Trypsin_dom"/>
</dbReference>
<dbReference type="PROSITE" id="PS00135">
    <property type="entry name" value="TRYPSIN_SER"/>
    <property type="match status" value="1"/>
</dbReference>
<dbReference type="EMBL" id="WJQU01000003">
    <property type="protein sequence ID" value="KAJ6637017.1"/>
    <property type="molecule type" value="Genomic_DNA"/>
</dbReference>
<dbReference type="PROSITE" id="PS50240">
    <property type="entry name" value="TRYPSIN_DOM"/>
    <property type="match status" value="1"/>
</dbReference>
<dbReference type="GO" id="GO:0004252">
    <property type="term" value="F:serine-type endopeptidase activity"/>
    <property type="evidence" value="ECO:0007669"/>
    <property type="project" value="InterPro"/>
</dbReference>
<dbReference type="InterPro" id="IPR043504">
    <property type="entry name" value="Peptidase_S1_PA_chymotrypsin"/>
</dbReference>
<name>A0A9Q0MV01_9DIPT</name>
<dbReference type="SUPFAM" id="SSF50494">
    <property type="entry name" value="Trypsin-like serine proteases"/>
    <property type="match status" value="1"/>
</dbReference>
<gene>
    <name evidence="7" type="ORF">Bhyg_09743</name>
</gene>
<comment type="similarity">
    <text evidence="5">Belongs to the peptidase S1 family. CLIP subfamily.</text>
</comment>
<evidence type="ECO:0000313" key="8">
    <source>
        <dbReference type="Proteomes" id="UP001151699"/>
    </source>
</evidence>
<protein>
    <submittedName>
        <fullName evidence="7">Transmembrane protease serine 11D</fullName>
    </submittedName>
</protein>
<evidence type="ECO:0000313" key="7">
    <source>
        <dbReference type="EMBL" id="KAJ6637017.1"/>
    </source>
</evidence>
<dbReference type="SMART" id="SM00020">
    <property type="entry name" value="Tryp_SPc"/>
    <property type="match status" value="1"/>
</dbReference>
<keyword evidence="1 7" id="KW-0645">Protease</keyword>
<evidence type="ECO:0000259" key="6">
    <source>
        <dbReference type="PROSITE" id="PS50240"/>
    </source>
</evidence>
<keyword evidence="7" id="KW-0472">Membrane</keyword>
<dbReference type="Proteomes" id="UP001151699">
    <property type="component" value="Chromosome X"/>
</dbReference>
<dbReference type="AlphaFoldDB" id="A0A9Q0MV01"/>
<dbReference type="InterPro" id="IPR033116">
    <property type="entry name" value="TRYPSIN_SER"/>
</dbReference>
<dbReference type="FunFam" id="2.40.10.10:FF:000002">
    <property type="entry name" value="Transmembrane protease serine"/>
    <property type="match status" value="1"/>
</dbReference>
<organism evidence="7 8">
    <name type="scientific">Pseudolycoriella hygida</name>
    <dbReference type="NCBI Taxonomy" id="35572"/>
    <lineage>
        <taxon>Eukaryota</taxon>
        <taxon>Metazoa</taxon>
        <taxon>Ecdysozoa</taxon>
        <taxon>Arthropoda</taxon>
        <taxon>Hexapoda</taxon>
        <taxon>Insecta</taxon>
        <taxon>Pterygota</taxon>
        <taxon>Neoptera</taxon>
        <taxon>Endopterygota</taxon>
        <taxon>Diptera</taxon>
        <taxon>Nematocera</taxon>
        <taxon>Sciaroidea</taxon>
        <taxon>Sciaridae</taxon>
        <taxon>Pseudolycoriella</taxon>
    </lineage>
</organism>
<evidence type="ECO:0000256" key="4">
    <source>
        <dbReference type="ARBA" id="ARBA00023157"/>
    </source>
</evidence>
<sequence length="218" mass="23949">MVRLITSTFVVGHMWEVGGDIVIYSTKESIVAVVGERSIKNYNGPLYNVTEIHAKNYNKVTYRDDIALIKLDTSYYGEPLVPEDVELQAEPFVISEEINECYIFGYGSEEFTGAATLELRIGSLDIITQEQCEEDLGKYMAPERGSGMFCAIGKSSSGLVDACQGDSGGSFLCKSKSNSKKYHVVGITSYGAGCGAPNKPGVYTDVQSHYEWIKEVMK</sequence>